<dbReference type="FunFam" id="3.40.50.720:FF:000173">
    <property type="entry name" value="3-oxoacyl-[acyl-carrier protein] reductase"/>
    <property type="match status" value="1"/>
</dbReference>
<gene>
    <name evidence="4" type="ORF">ATH84_101949</name>
</gene>
<keyword evidence="5" id="KW-1185">Reference proteome</keyword>
<dbReference type="EMBL" id="QUMX01000019">
    <property type="protein sequence ID" value="REG45781.1"/>
    <property type="molecule type" value="Genomic_DNA"/>
</dbReference>
<dbReference type="PANTHER" id="PTHR42879:SF2">
    <property type="entry name" value="3-OXOACYL-[ACYL-CARRIER-PROTEIN] REDUCTASE FABG"/>
    <property type="match status" value="1"/>
</dbReference>
<dbReference type="PRINTS" id="PR00081">
    <property type="entry name" value="GDHRDH"/>
</dbReference>
<evidence type="ECO:0000313" key="5">
    <source>
        <dbReference type="Proteomes" id="UP000256794"/>
    </source>
</evidence>
<comment type="caution">
    <text evidence="4">The sequence shown here is derived from an EMBL/GenBank/DDBJ whole genome shotgun (WGS) entry which is preliminary data.</text>
</comment>
<dbReference type="InterPro" id="IPR050259">
    <property type="entry name" value="SDR"/>
</dbReference>
<dbReference type="Proteomes" id="UP000256794">
    <property type="component" value="Unassembled WGS sequence"/>
</dbReference>
<comment type="similarity">
    <text evidence="1">Belongs to the short-chain dehydrogenases/reductases (SDR) family.</text>
</comment>
<feature type="domain" description="Ketoreductase" evidence="3">
    <location>
        <begin position="14"/>
        <end position="187"/>
    </location>
</feature>
<dbReference type="SMART" id="SM00822">
    <property type="entry name" value="PKS_KR"/>
    <property type="match status" value="1"/>
</dbReference>
<keyword evidence="2" id="KW-0560">Oxidoreductase</keyword>
<dbReference type="InterPro" id="IPR057326">
    <property type="entry name" value="KR_dom"/>
</dbReference>
<accession>A0AAQ0HIV4</accession>
<evidence type="ECO:0000259" key="3">
    <source>
        <dbReference type="SMART" id="SM00822"/>
    </source>
</evidence>
<dbReference type="GO" id="GO:0016491">
    <property type="term" value="F:oxidoreductase activity"/>
    <property type="evidence" value="ECO:0007669"/>
    <property type="project" value="UniProtKB-KW"/>
</dbReference>
<dbReference type="PANTHER" id="PTHR42879">
    <property type="entry name" value="3-OXOACYL-(ACYL-CARRIER-PROTEIN) REDUCTASE"/>
    <property type="match status" value="1"/>
</dbReference>
<name>A0AAQ0HIV4_PARVE</name>
<dbReference type="SUPFAM" id="SSF51735">
    <property type="entry name" value="NAD(P)-binding Rossmann-fold domains"/>
    <property type="match status" value="1"/>
</dbReference>
<dbReference type="AlphaFoldDB" id="A0AAQ0HIV4"/>
<organism evidence="4 5">
    <name type="scientific">Paracoccus versutus</name>
    <name type="common">Thiobacillus versutus</name>
    <dbReference type="NCBI Taxonomy" id="34007"/>
    <lineage>
        <taxon>Bacteria</taxon>
        <taxon>Pseudomonadati</taxon>
        <taxon>Pseudomonadota</taxon>
        <taxon>Alphaproteobacteria</taxon>
        <taxon>Rhodobacterales</taxon>
        <taxon>Paracoccaceae</taxon>
        <taxon>Paracoccus</taxon>
    </lineage>
</organism>
<sequence length="257" mass="26663">METNGTAGRMLSGQVALVTGGVRRIGRSIALALAGAGADVVINARSSAEEAETVCREIEAMGVRAMVHLADVTDDDQVARMRRKVLERFGRLDILVNNAAIRQEAALTEMSLAEWRGVLSVILDGAFLTSRAFLPAMAGQGYGRIINIGGVSSHTGASRRAHVAAAKAGIEGFTRALAVEFANCGVTANCVVPGKIGGKRSATSGESFSLHGHEARPIVGREGRPEDVAAMVLTLCGPAGGFITGQSLHVNGGLFLT</sequence>
<dbReference type="PRINTS" id="PR00080">
    <property type="entry name" value="SDRFAMILY"/>
</dbReference>
<dbReference type="RefSeq" id="WP_036753116.1">
    <property type="nucleotide sequence ID" value="NZ_CP035286.1"/>
</dbReference>
<reference evidence="4 5" key="1">
    <citation type="submission" date="2018-08" db="EMBL/GenBank/DDBJ databases">
        <title>Genomic Encyclopedia of Archaeal and Bacterial Type Strains, Phase II (KMG-II): from individual species to whole genera.</title>
        <authorList>
            <person name="Goeker M."/>
        </authorList>
    </citation>
    <scope>NUCLEOTIDE SEQUENCE [LARGE SCALE GENOMIC DNA]</scope>
    <source>
        <strain evidence="4 5">DSM 582</strain>
    </source>
</reference>
<evidence type="ECO:0000313" key="4">
    <source>
        <dbReference type="EMBL" id="REG45781.1"/>
    </source>
</evidence>
<dbReference type="Pfam" id="PF13561">
    <property type="entry name" value="adh_short_C2"/>
    <property type="match status" value="1"/>
</dbReference>
<dbReference type="Gene3D" id="3.40.50.720">
    <property type="entry name" value="NAD(P)-binding Rossmann-like Domain"/>
    <property type="match status" value="1"/>
</dbReference>
<dbReference type="InterPro" id="IPR036291">
    <property type="entry name" value="NAD(P)-bd_dom_sf"/>
</dbReference>
<proteinExistence type="inferred from homology"/>
<evidence type="ECO:0000256" key="2">
    <source>
        <dbReference type="ARBA" id="ARBA00023002"/>
    </source>
</evidence>
<protein>
    <submittedName>
        <fullName evidence="4">3-oxoacyl-[acyl-carrier protein] reductase</fullName>
    </submittedName>
</protein>
<dbReference type="InterPro" id="IPR002347">
    <property type="entry name" value="SDR_fam"/>
</dbReference>
<evidence type="ECO:0000256" key="1">
    <source>
        <dbReference type="ARBA" id="ARBA00006484"/>
    </source>
</evidence>